<evidence type="ECO:0000256" key="1">
    <source>
        <dbReference type="SAM" id="MobiDB-lite"/>
    </source>
</evidence>
<organism evidence="2 3">
    <name type="scientific">Streptomyces lydicus</name>
    <dbReference type="NCBI Taxonomy" id="47763"/>
    <lineage>
        <taxon>Bacteria</taxon>
        <taxon>Bacillati</taxon>
        <taxon>Actinomycetota</taxon>
        <taxon>Actinomycetes</taxon>
        <taxon>Kitasatosporales</taxon>
        <taxon>Streptomycetaceae</taxon>
        <taxon>Streptomyces</taxon>
    </lineage>
</organism>
<dbReference type="Proteomes" id="UP000275579">
    <property type="component" value="Chromosome"/>
</dbReference>
<feature type="region of interest" description="Disordered" evidence="1">
    <location>
        <begin position="84"/>
        <end position="136"/>
    </location>
</feature>
<evidence type="ECO:0000313" key="2">
    <source>
        <dbReference type="EMBL" id="AZS76110.1"/>
    </source>
</evidence>
<name>A0A3S9YM72_9ACTN</name>
<protein>
    <submittedName>
        <fullName evidence="2">Uncharacterized protein</fullName>
    </submittedName>
</protein>
<gene>
    <name evidence="2" type="ORF">DDE74_39345</name>
</gene>
<proteinExistence type="predicted"/>
<dbReference type="AlphaFoldDB" id="A0A3S9YM72"/>
<reference evidence="2 3" key="1">
    <citation type="submission" date="2018-04" db="EMBL/GenBank/DDBJ databases">
        <title>Complete genome sequences of Streptomyces lydicus strain WYEC and characterization of antagonistic properties of biological control agents.</title>
        <authorList>
            <person name="Mariita R.M."/>
            <person name="Sello J.K."/>
        </authorList>
    </citation>
    <scope>NUCLEOTIDE SEQUENCE [LARGE SCALE GENOMIC DNA]</scope>
    <source>
        <strain evidence="2 3">WYEC 108</strain>
    </source>
</reference>
<dbReference type="EMBL" id="CP029042">
    <property type="protein sequence ID" value="AZS76110.1"/>
    <property type="molecule type" value="Genomic_DNA"/>
</dbReference>
<accession>A0A3S9YM72</accession>
<feature type="compositionally biased region" description="Basic residues" evidence="1">
    <location>
        <begin position="126"/>
        <end position="136"/>
    </location>
</feature>
<sequence length="136" mass="14283">MALLGSRLIPLPAAVNSSGTSVQAPKYHRADRPAGHSCVRMARRVPGLAAQKSSATTTAALSSANQGANNSRCRNCFCASDTSCQPPNTASSTPDMARATQVRTRCTRSTSGSSTYPSGRTGKTQRAIRRAVRASW</sequence>
<feature type="compositionally biased region" description="Polar residues" evidence="1">
    <location>
        <begin position="84"/>
        <end position="94"/>
    </location>
</feature>
<feature type="compositionally biased region" description="Low complexity" evidence="1">
    <location>
        <begin position="103"/>
        <end position="115"/>
    </location>
</feature>
<evidence type="ECO:0000313" key="3">
    <source>
        <dbReference type="Proteomes" id="UP000275579"/>
    </source>
</evidence>